<evidence type="ECO:0000313" key="2">
    <source>
        <dbReference type="Proteomes" id="UP001065549"/>
    </source>
</evidence>
<dbReference type="AlphaFoldDB" id="A0A9J6QYA4"/>
<comment type="caution">
    <text evidence="1">The sequence shown here is derived from an EMBL/GenBank/DDBJ whole genome shotgun (WGS) entry which is preliminary data.</text>
</comment>
<gene>
    <name evidence="1" type="ORF">OBO34_19345</name>
</gene>
<evidence type="ECO:0000313" key="1">
    <source>
        <dbReference type="EMBL" id="MCU7380471.1"/>
    </source>
</evidence>
<reference evidence="1" key="1">
    <citation type="submission" date="2022-09" db="EMBL/GenBank/DDBJ databases">
        <title>Culturomic study of gut microbiota in children with autism spectrum disorder.</title>
        <authorList>
            <person name="Efimov B.A."/>
            <person name="Chaplin A.V."/>
            <person name="Sokolova S.R."/>
            <person name="Pikina A.P."/>
            <person name="Korzhanova M."/>
            <person name="Belova V."/>
            <person name="Korostin D."/>
        </authorList>
    </citation>
    <scope>NUCLEOTIDE SEQUENCE</scope>
    <source>
        <strain evidence="1">ASD5510</strain>
    </source>
</reference>
<dbReference type="EMBL" id="JAOSHN010000010">
    <property type="protein sequence ID" value="MCU7380471.1"/>
    <property type="molecule type" value="Genomic_DNA"/>
</dbReference>
<sequence length="131" mass="15582">MSRRRIYQKMSPLTSTEQDFAEKNHDAVLWYLTRHKLDFEEYYDVAVFGYLKAVKNWFTRPDLRRYSFNTIARQAMFGYISNYWHCKERRIKTISLDAPHGKDENVALMDIITYDNVEYSPIFGVGGAQYS</sequence>
<dbReference type="Proteomes" id="UP001065549">
    <property type="component" value="Unassembled WGS sequence"/>
</dbReference>
<keyword evidence="2" id="KW-1185">Reference proteome</keyword>
<accession>A0A9J6QYA4</accession>
<dbReference type="RefSeq" id="WP_269478721.1">
    <property type="nucleotide sequence ID" value="NZ_JAOSHN010000010.1"/>
</dbReference>
<organism evidence="1 2">
    <name type="scientific">Hominibacterium faecale</name>
    <dbReference type="NCBI Taxonomy" id="2839743"/>
    <lineage>
        <taxon>Bacteria</taxon>
        <taxon>Bacillati</taxon>
        <taxon>Bacillota</taxon>
        <taxon>Clostridia</taxon>
        <taxon>Peptostreptococcales</taxon>
        <taxon>Anaerovoracaceae</taxon>
        <taxon>Hominibacterium</taxon>
    </lineage>
</organism>
<protein>
    <submittedName>
        <fullName evidence="1">Uncharacterized protein</fullName>
    </submittedName>
</protein>
<name>A0A9J6QYA4_9FIRM</name>
<proteinExistence type="predicted"/>